<evidence type="ECO:0000256" key="3">
    <source>
        <dbReference type="PROSITE-ProRule" id="PRU00176"/>
    </source>
</evidence>
<dbReference type="InterPro" id="IPR012677">
    <property type="entry name" value="Nucleotide-bd_a/b_plait_sf"/>
</dbReference>
<evidence type="ECO:0000259" key="4">
    <source>
        <dbReference type="PROSITE" id="PS50102"/>
    </source>
</evidence>
<dbReference type="InterPro" id="IPR000504">
    <property type="entry name" value="RRM_dom"/>
</dbReference>
<organism evidence="5 6">
    <name type="scientific">Hydra vulgaris</name>
    <name type="common">Hydra</name>
    <name type="synonym">Hydra attenuata</name>
    <dbReference type="NCBI Taxonomy" id="6087"/>
    <lineage>
        <taxon>Eukaryota</taxon>
        <taxon>Metazoa</taxon>
        <taxon>Cnidaria</taxon>
        <taxon>Hydrozoa</taxon>
        <taxon>Hydroidolina</taxon>
        <taxon>Anthoathecata</taxon>
        <taxon>Aplanulata</taxon>
        <taxon>Hydridae</taxon>
        <taxon>Hydra</taxon>
    </lineage>
</organism>
<gene>
    <name evidence="6" type="primary">LOC100199140</name>
</gene>
<dbReference type="GeneID" id="100199140"/>
<dbReference type="PANTHER" id="PTHR24012">
    <property type="entry name" value="RNA BINDING PROTEIN"/>
    <property type="match status" value="1"/>
</dbReference>
<feature type="domain" description="RRM" evidence="4">
    <location>
        <begin position="21"/>
        <end position="102"/>
    </location>
</feature>
<evidence type="ECO:0000256" key="2">
    <source>
        <dbReference type="ARBA" id="ARBA00022884"/>
    </source>
</evidence>
<dbReference type="PROSITE" id="PS50102">
    <property type="entry name" value="RRM"/>
    <property type="match status" value="3"/>
</dbReference>
<accession>A0ABM4D679</accession>
<dbReference type="Pfam" id="PF00076">
    <property type="entry name" value="RRM_1"/>
    <property type="match status" value="3"/>
</dbReference>
<evidence type="ECO:0000313" key="5">
    <source>
        <dbReference type="Proteomes" id="UP001652625"/>
    </source>
</evidence>
<dbReference type="Proteomes" id="UP001652625">
    <property type="component" value="Chromosome 12"/>
</dbReference>
<evidence type="ECO:0000313" key="6">
    <source>
        <dbReference type="RefSeq" id="XP_065669805.1"/>
    </source>
</evidence>
<feature type="domain" description="RRM" evidence="4">
    <location>
        <begin position="109"/>
        <end position="189"/>
    </location>
</feature>
<reference evidence="6" key="1">
    <citation type="submission" date="2025-08" db="UniProtKB">
        <authorList>
            <consortium name="RefSeq"/>
        </authorList>
    </citation>
    <scope>IDENTIFICATION</scope>
</reference>
<dbReference type="InterPro" id="IPR035979">
    <property type="entry name" value="RBD_domain_sf"/>
</dbReference>
<evidence type="ECO:0000256" key="1">
    <source>
        <dbReference type="ARBA" id="ARBA00022737"/>
    </source>
</evidence>
<proteinExistence type="predicted"/>
<keyword evidence="1" id="KW-0677">Repeat</keyword>
<keyword evidence="2 3" id="KW-0694">RNA-binding</keyword>
<dbReference type="InterPro" id="IPR002343">
    <property type="entry name" value="Hud_Sxl_RNA"/>
</dbReference>
<name>A0ABM4D679_HYDVU</name>
<dbReference type="SMART" id="SM00360">
    <property type="entry name" value="RRM"/>
    <property type="match status" value="3"/>
</dbReference>
<keyword evidence="5" id="KW-1185">Reference proteome</keyword>
<dbReference type="RefSeq" id="XP_065669805.1">
    <property type="nucleotide sequence ID" value="XM_065813733.1"/>
</dbReference>
<dbReference type="Gene3D" id="3.30.70.330">
    <property type="match status" value="3"/>
</dbReference>
<feature type="domain" description="RRM" evidence="4">
    <location>
        <begin position="430"/>
        <end position="508"/>
    </location>
</feature>
<dbReference type="PRINTS" id="PR00961">
    <property type="entry name" value="HUDSXLRNA"/>
</dbReference>
<sequence>MSTNGVSMLNHNHVGREPEACKLFIGQVPRNWTEKELRPILEPYGEIHELSILYDKYTGQHKGCAFLVFYEKEAANRCQNELHEKRTLPGSVNKMQVKPAESEIKTEDRKLFIGMLSKKLNEDDLRIMFSPYGTIEELTILRNPDGGSKGCAFIKYSTRLQAQNAIKAMHNSQTMENCSSPVVVKIADTEREKIQKRMQSMATNLVGLGMTMGQCNGSLLNNTASLQHAYYQQLLAQLALPGSTQNMAQLMNAPGLSAVPGAMGAIVAAMATNQTQNSASLQQTPQQLQYNSSLFSTPGSAQQLSSNSFSAAHSVASSINGGLGMASLPSNLTGIAQLGGGLTNMSSLAGGQSYSSTGQSYSSSGYTSSGQAYPSNTVPASVSSDTMQQAYSGLQNYVAAFPNAYQNVIQHQQAKQPQKEAFHFLGPDGANLFIYHLPQEFTDADLMQTFMPFGNVVSAKVFIDKPTLLSKCFGFVSYDNSLSATNAINAMHGFSIGSKRLKVQLKRPKDKKPYAS</sequence>
<protein>
    <submittedName>
        <fullName evidence="6">CUGBP Elav-like family member 2 isoform X1</fullName>
    </submittedName>
</protein>
<dbReference type="SUPFAM" id="SSF54928">
    <property type="entry name" value="RNA-binding domain, RBD"/>
    <property type="match status" value="2"/>
</dbReference>
<dbReference type="CDD" id="cd12362">
    <property type="entry name" value="RRM3_CELF1-6"/>
    <property type="match status" value="1"/>
</dbReference>